<dbReference type="HOGENOM" id="CLU_136762_0_0_6"/>
<dbReference type="EMBL" id="CP009888">
    <property type="protein sequence ID" value="AIY63997.1"/>
    <property type="molecule type" value="Genomic_DNA"/>
</dbReference>
<feature type="coiled-coil region" evidence="1">
    <location>
        <begin position="27"/>
        <end position="54"/>
    </location>
</feature>
<dbReference type="eggNOG" id="ENOG50332QM">
    <property type="taxonomic scope" value="Bacteria"/>
</dbReference>
<dbReference type="AlphaFoldDB" id="A0A0A7ED84"/>
<dbReference type="InterPro" id="IPR019617">
    <property type="entry name" value="DUF2489"/>
</dbReference>
<evidence type="ECO:0000313" key="5">
    <source>
        <dbReference type="Proteomes" id="UP000030341"/>
    </source>
</evidence>
<gene>
    <name evidence="4" type="ORF">OM33_01640</name>
</gene>
<accession>A0A0A7ED84</accession>
<keyword evidence="5" id="KW-1185">Reference proteome</keyword>
<dbReference type="Proteomes" id="UP000030341">
    <property type="component" value="Chromosome 1"/>
</dbReference>
<keyword evidence="2" id="KW-0812">Transmembrane</keyword>
<dbReference type="RefSeq" id="WP_038637875.1">
    <property type="nucleotide sequence ID" value="NZ_CP009888.1"/>
</dbReference>
<evidence type="ECO:0000313" key="4">
    <source>
        <dbReference type="EMBL" id="AIY63997.1"/>
    </source>
</evidence>
<feature type="transmembrane region" description="Helical" evidence="2">
    <location>
        <begin position="6"/>
        <end position="28"/>
    </location>
</feature>
<dbReference type="STRING" id="1348114.OM33_01640"/>
<keyword evidence="2" id="KW-1133">Transmembrane helix</keyword>
<feature type="domain" description="DUF2489" evidence="3">
    <location>
        <begin position="16"/>
        <end position="151"/>
    </location>
</feature>
<reference evidence="4 5" key="1">
    <citation type="submission" date="2014-11" db="EMBL/GenBank/DDBJ databases">
        <title>Complete Genome Sequence of Pseudoalteromonas sp. Strain OCN003 Isolated from Kaneohe Bay, Oahu, Hawaii.</title>
        <authorList>
            <person name="Beurmann S."/>
            <person name="Videau P."/>
            <person name="Ushijima B."/>
            <person name="Smith A.M."/>
            <person name="Aeby G.S."/>
            <person name="Callahan S.M."/>
            <person name="Belcaid M."/>
        </authorList>
    </citation>
    <scope>NUCLEOTIDE SEQUENCE [LARGE SCALE GENOMIC DNA]</scope>
    <source>
        <strain evidence="4 5">OCN003</strain>
    </source>
</reference>
<name>A0A0A7ED84_9GAMM</name>
<protein>
    <submittedName>
        <fullName evidence="4">Periplasmic/membrane protein associated with</fullName>
    </submittedName>
</protein>
<evidence type="ECO:0000256" key="1">
    <source>
        <dbReference type="SAM" id="Coils"/>
    </source>
</evidence>
<sequence length="167" mass="19365">MEPLWVIAIILAVAIVAGLAFYAGKLLFQLKVQKEKQQAQLEKLKAKALERNAKIADSINLIARAMKEKQCEYSEGCLRIWVLMSQYQFSETVDLETEYEHVFKMYDVVKEMPTHDARKKYSKKEIFKMDSKRWRTEQELEEGILAEAAKLEAYFPADPKTKHVFAG</sequence>
<dbReference type="OrthoDB" id="5293867at2"/>
<evidence type="ECO:0000256" key="2">
    <source>
        <dbReference type="SAM" id="Phobius"/>
    </source>
</evidence>
<proteinExistence type="predicted"/>
<dbReference type="Pfam" id="PF10675">
    <property type="entry name" value="DUF2489"/>
    <property type="match status" value="1"/>
</dbReference>
<keyword evidence="2" id="KW-0472">Membrane</keyword>
<evidence type="ECO:0000259" key="3">
    <source>
        <dbReference type="Pfam" id="PF10675"/>
    </source>
</evidence>
<keyword evidence="1" id="KW-0175">Coiled coil</keyword>
<dbReference type="KEGG" id="pseo:OM33_01640"/>
<organism evidence="4 5">
    <name type="scientific">Pseudoalteromonas piratica</name>
    <dbReference type="NCBI Taxonomy" id="1348114"/>
    <lineage>
        <taxon>Bacteria</taxon>
        <taxon>Pseudomonadati</taxon>
        <taxon>Pseudomonadota</taxon>
        <taxon>Gammaproteobacteria</taxon>
        <taxon>Alteromonadales</taxon>
        <taxon>Pseudoalteromonadaceae</taxon>
        <taxon>Pseudoalteromonas</taxon>
    </lineage>
</organism>